<reference evidence="1" key="1">
    <citation type="submission" date="2020-04" db="EMBL/GenBank/DDBJ databases">
        <authorList>
            <person name="Chiriac C."/>
            <person name="Salcher M."/>
            <person name="Ghai R."/>
            <person name="Kavagutti S V."/>
        </authorList>
    </citation>
    <scope>NUCLEOTIDE SEQUENCE</scope>
</reference>
<sequence length="127" mass="14726">MTNSDINKKKMIEAMEKSLGIVTTACKSVGISRETHYRWTREDEQYRMQVESISDMALDFAESQLHKQISEGEVSATIFYLKTKGKKRGYIEKVEQEITGKMDNHLQISIVRTEHRINKSENDILLD</sequence>
<dbReference type="EMBL" id="LR796568">
    <property type="protein sequence ID" value="CAB4152184.1"/>
    <property type="molecule type" value="Genomic_DNA"/>
</dbReference>
<proteinExistence type="predicted"/>
<evidence type="ECO:0000313" key="1">
    <source>
        <dbReference type="EMBL" id="CAB4152184.1"/>
    </source>
</evidence>
<accession>A0A6J5MZ70</accession>
<protein>
    <recommendedName>
        <fullName evidence="2">Homeodomain phBC6A51-type domain-containing protein</fullName>
    </recommendedName>
</protein>
<organism evidence="1">
    <name type="scientific">uncultured Caudovirales phage</name>
    <dbReference type="NCBI Taxonomy" id="2100421"/>
    <lineage>
        <taxon>Viruses</taxon>
        <taxon>Duplodnaviria</taxon>
        <taxon>Heunggongvirae</taxon>
        <taxon>Uroviricota</taxon>
        <taxon>Caudoviricetes</taxon>
        <taxon>Peduoviridae</taxon>
        <taxon>Maltschvirus</taxon>
        <taxon>Maltschvirus maltsch</taxon>
    </lineage>
</organism>
<dbReference type="Gene3D" id="1.10.10.60">
    <property type="entry name" value="Homeodomain-like"/>
    <property type="match status" value="1"/>
</dbReference>
<name>A0A6J5MZ70_9CAUD</name>
<gene>
    <name evidence="1" type="ORF">UFOVP595_53</name>
</gene>
<evidence type="ECO:0008006" key="2">
    <source>
        <dbReference type="Google" id="ProtNLM"/>
    </source>
</evidence>